<dbReference type="VEuPathDB" id="FungiDB:P168DRAFT_288126"/>
<accession>A0A2I1D8F8</accession>
<dbReference type="OrthoDB" id="2727348at2759"/>
<evidence type="ECO:0000313" key="2">
    <source>
        <dbReference type="EMBL" id="PKY06166.1"/>
    </source>
</evidence>
<sequence>MDTAQWVSIHIRDRLEKGEISIKDAFLYEGAFHTPDDKSKALTEDDIDKLIIPSEGVGEVCARGRRGSEGWLDLYDGESKICELHWDNREKMLNNQFEISESDKKYKIEYSGWSPQAGPLGHVFIDISAANNK</sequence>
<dbReference type="RefSeq" id="XP_024694760.1">
    <property type="nucleotide sequence ID" value="XM_024836720.1"/>
</dbReference>
<gene>
    <name evidence="2" type="ORF">P168DRAFT_288126</name>
</gene>
<keyword evidence="3" id="KW-1185">Reference proteome</keyword>
<reference evidence="2" key="1">
    <citation type="submission" date="2016-12" db="EMBL/GenBank/DDBJ databases">
        <title>The genomes of Aspergillus section Nigri reveals drivers in fungal speciation.</title>
        <authorList>
            <consortium name="DOE Joint Genome Institute"/>
            <person name="Vesth T.C."/>
            <person name="Nybo J."/>
            <person name="Theobald S."/>
            <person name="Brandl J."/>
            <person name="Frisvad J.C."/>
            <person name="Nielsen K.F."/>
            <person name="Lyhne E.K."/>
            <person name="Kogle M.E."/>
            <person name="Kuo A."/>
            <person name="Riley R."/>
            <person name="Clum A."/>
            <person name="Nolan M."/>
            <person name="Lipzen A."/>
            <person name="Salamov A."/>
            <person name="Henrissat B."/>
            <person name="Wiebenga A."/>
            <person name="De vries R.P."/>
            <person name="Grigoriev I.V."/>
            <person name="Mortensen U.H."/>
            <person name="Andersen M.R."/>
            <person name="Baker S.E."/>
        </authorList>
    </citation>
    <scope>NUCLEOTIDE SEQUENCE</scope>
    <source>
        <strain evidence="2">IBT 28561</strain>
    </source>
</reference>
<comment type="caution">
    <text evidence="2">The sequence shown here is derived from an EMBL/GenBank/DDBJ whole genome shotgun (WGS) entry which is preliminary data.</text>
</comment>
<evidence type="ECO:0000313" key="3">
    <source>
        <dbReference type="Proteomes" id="UP000234254"/>
    </source>
</evidence>
<dbReference type="InterPro" id="IPR009413">
    <property type="entry name" value="Aegerolysin-typ"/>
</dbReference>
<dbReference type="Pfam" id="PF06355">
    <property type="entry name" value="Aegerolysin"/>
    <property type="match status" value="1"/>
</dbReference>
<dbReference type="Proteomes" id="UP000234254">
    <property type="component" value="Unassembled WGS sequence"/>
</dbReference>
<organism evidence="2 3">
    <name type="scientific">Aspergillus campestris (strain IBT 28561)</name>
    <dbReference type="NCBI Taxonomy" id="1392248"/>
    <lineage>
        <taxon>Eukaryota</taxon>
        <taxon>Fungi</taxon>
        <taxon>Dikarya</taxon>
        <taxon>Ascomycota</taxon>
        <taxon>Pezizomycotina</taxon>
        <taxon>Eurotiomycetes</taxon>
        <taxon>Eurotiomycetidae</taxon>
        <taxon>Eurotiales</taxon>
        <taxon>Aspergillaceae</taxon>
        <taxon>Aspergillus</taxon>
        <taxon>Aspergillus subgen. Circumdati</taxon>
    </lineage>
</organism>
<dbReference type="GO" id="GO:0019836">
    <property type="term" value="P:symbiont-mediated hemolysis of host erythrocyte"/>
    <property type="evidence" value="ECO:0007669"/>
    <property type="project" value="InterPro"/>
</dbReference>
<dbReference type="GeneID" id="36544244"/>
<dbReference type="Gene3D" id="2.60.270.50">
    <property type="match status" value="1"/>
</dbReference>
<dbReference type="EMBL" id="MSFM01000003">
    <property type="protein sequence ID" value="PKY06166.1"/>
    <property type="molecule type" value="Genomic_DNA"/>
</dbReference>
<protein>
    <submittedName>
        <fullName evidence="2">Terrelysin</fullName>
    </submittedName>
</protein>
<name>A0A2I1D8F8_ASPC2</name>
<evidence type="ECO:0000256" key="1">
    <source>
        <dbReference type="ARBA" id="ARBA00010795"/>
    </source>
</evidence>
<dbReference type="AlphaFoldDB" id="A0A2I1D8F8"/>
<proteinExistence type="inferred from homology"/>
<comment type="similarity">
    <text evidence="1">Belongs to the aegerolysin family.</text>
</comment>